<feature type="transmembrane region" description="Helical" evidence="1">
    <location>
        <begin position="113"/>
        <end position="133"/>
    </location>
</feature>
<dbReference type="GO" id="GO:0016874">
    <property type="term" value="F:ligase activity"/>
    <property type="evidence" value="ECO:0007669"/>
    <property type="project" value="UniProtKB-KW"/>
</dbReference>
<feature type="transmembrane region" description="Helical" evidence="1">
    <location>
        <begin position="53"/>
        <end position="71"/>
    </location>
</feature>
<dbReference type="AlphaFoldDB" id="A0A0G3GUJ7"/>
<protein>
    <submittedName>
        <fullName evidence="2">O-antigen ligase like membrane protein</fullName>
    </submittedName>
</protein>
<feature type="transmembrane region" description="Helical" evidence="1">
    <location>
        <begin position="256"/>
        <end position="275"/>
    </location>
</feature>
<accession>A0A0G3GUJ7</accession>
<keyword evidence="3" id="KW-1185">Reference proteome</keyword>
<feature type="transmembrane region" description="Helical" evidence="1">
    <location>
        <begin position="382"/>
        <end position="402"/>
    </location>
</feature>
<name>A0A0G3GUJ7_9CORY</name>
<organism evidence="2 3">
    <name type="scientific">Corynebacterium mustelae</name>
    <dbReference type="NCBI Taxonomy" id="571915"/>
    <lineage>
        <taxon>Bacteria</taxon>
        <taxon>Bacillati</taxon>
        <taxon>Actinomycetota</taxon>
        <taxon>Actinomycetes</taxon>
        <taxon>Mycobacteriales</taxon>
        <taxon>Corynebacteriaceae</taxon>
        <taxon>Corynebacterium</taxon>
    </lineage>
</organism>
<gene>
    <name evidence="2" type="ORF">CMUST_02375</name>
</gene>
<dbReference type="KEGG" id="cmv:CMUST_02375"/>
<evidence type="ECO:0000313" key="3">
    <source>
        <dbReference type="Proteomes" id="UP000035199"/>
    </source>
</evidence>
<keyword evidence="1" id="KW-1133">Transmembrane helix</keyword>
<dbReference type="EMBL" id="CP011542">
    <property type="protein sequence ID" value="AKK04819.1"/>
    <property type="molecule type" value="Genomic_DNA"/>
</dbReference>
<proteinExistence type="predicted"/>
<dbReference type="RefSeq" id="WP_047261168.1">
    <property type="nucleotide sequence ID" value="NZ_CP011542.1"/>
</dbReference>
<reference evidence="2 3" key="1">
    <citation type="journal article" date="2015" name="Genome Announc.">
        <title>Complete Genome Sequence of the Type Strain Corynebacterium mustelae DSM 45274, Isolated from Various Tissues of a Male Ferret with Lethal Sepsis.</title>
        <authorList>
            <person name="Ruckert C."/>
            <person name="Eimer J."/>
            <person name="Winkler A."/>
            <person name="Tauch A."/>
        </authorList>
    </citation>
    <scope>NUCLEOTIDE SEQUENCE [LARGE SCALE GENOMIC DNA]</scope>
    <source>
        <strain evidence="2 3">DSM 45274</strain>
    </source>
</reference>
<keyword evidence="1" id="KW-0472">Membrane</keyword>
<evidence type="ECO:0000313" key="2">
    <source>
        <dbReference type="EMBL" id="AKK04819.1"/>
    </source>
</evidence>
<feature type="transmembrane region" description="Helical" evidence="1">
    <location>
        <begin position="22"/>
        <end position="46"/>
    </location>
</feature>
<keyword evidence="2" id="KW-0436">Ligase</keyword>
<feature type="transmembrane region" description="Helical" evidence="1">
    <location>
        <begin position="188"/>
        <end position="206"/>
    </location>
</feature>
<keyword evidence="1" id="KW-0812">Transmembrane</keyword>
<reference evidence="3" key="2">
    <citation type="submission" date="2015-05" db="EMBL/GenBank/DDBJ databases">
        <title>Complete genome sequence of Corynebacterium mustelae DSM 45274, isolated from various tissues of a male ferret with lethal sepsis.</title>
        <authorList>
            <person name="Ruckert C."/>
            <person name="Albersmeier A."/>
            <person name="Winkler A."/>
            <person name="Tauch A."/>
        </authorList>
    </citation>
    <scope>NUCLEOTIDE SEQUENCE [LARGE SCALE GENOMIC DNA]</scope>
    <source>
        <strain evidence="3">DSM 45274</strain>
    </source>
</reference>
<evidence type="ECO:0000256" key="1">
    <source>
        <dbReference type="SAM" id="Phobius"/>
    </source>
</evidence>
<dbReference type="STRING" id="571915.CMUST_02375"/>
<feature type="transmembrane region" description="Helical" evidence="1">
    <location>
        <begin position="338"/>
        <end position="361"/>
    </location>
</feature>
<sequence length="433" mass="48042">MKAAAYDRLPAWPVLLPFSAYALWWVLGIGDFVWIFAAVIMVAAWIGVRGLRLPTVMLVWLLFLLWVVASLPMTDTGGRLLGAIYRLLLYGSATVFALYVFNARRHITVWRVTGAMVWFLAGMTVCGYLALALPELSIRTPMAWIMPEALARNDLIGDMIIRRTTQWKADAWVPQAVRPAAPFLYANTWGNVYSLVLPLALLHLWLAWYTQRRWWIIAVVVLSIYPALSTLNRGMFIGLGVVAVWVAIQAIRRGQIYQVIGFSVSGAIAAMVWYFSPAAEAFFDRVEVTNSTADRGELYLNTFYAVVDSPLFGYGSPRPAAVPWLPSMGTQGQLWTVLYSHGFVGLLLFMVFLIVLFLLSIPRIDPVGAVLGGVLAATIVETTYYGMMTGIMVTMVAVGLILRNDTAVNSGDRPGIVVQPASRRRRQAKTPQS</sequence>
<feature type="transmembrane region" description="Helical" evidence="1">
    <location>
        <begin position="83"/>
        <end position="101"/>
    </location>
</feature>
<dbReference type="PATRIC" id="fig|571915.4.peg.505"/>
<feature type="transmembrane region" description="Helical" evidence="1">
    <location>
        <begin position="213"/>
        <end position="228"/>
    </location>
</feature>
<dbReference type="Proteomes" id="UP000035199">
    <property type="component" value="Chromosome"/>
</dbReference>